<dbReference type="AlphaFoldDB" id="A0A8B9H9K2"/>
<sequence length="106" mass="11366">MPWIHSPLLQWNSCSWQGVGGAFCCPQFWGHSSEPSAQSASPSHAHTVQVGGAQEASSLPSEQSDSSSHTNEPSSSRPFSQSAFPSQSHREGTHWFSLSPQLNSDG</sequence>
<dbReference type="Proteomes" id="UP000694621">
    <property type="component" value="Unplaced"/>
</dbReference>
<feature type="compositionally biased region" description="Polar residues" evidence="1">
    <location>
        <begin position="69"/>
        <end position="87"/>
    </location>
</feature>
<organism evidence="2 3">
    <name type="scientific">Astyanax mexicanus</name>
    <name type="common">Blind cave fish</name>
    <name type="synonym">Astyanax fasciatus mexicanus</name>
    <dbReference type="NCBI Taxonomy" id="7994"/>
    <lineage>
        <taxon>Eukaryota</taxon>
        <taxon>Metazoa</taxon>
        <taxon>Chordata</taxon>
        <taxon>Craniata</taxon>
        <taxon>Vertebrata</taxon>
        <taxon>Euteleostomi</taxon>
        <taxon>Actinopterygii</taxon>
        <taxon>Neopterygii</taxon>
        <taxon>Teleostei</taxon>
        <taxon>Ostariophysi</taxon>
        <taxon>Characiformes</taxon>
        <taxon>Characoidei</taxon>
        <taxon>Acestrorhamphidae</taxon>
        <taxon>Acestrorhamphinae</taxon>
        <taxon>Astyanax</taxon>
    </lineage>
</organism>
<name>A0A8B9H9K2_ASTMX</name>
<feature type="region of interest" description="Disordered" evidence="1">
    <location>
        <begin position="32"/>
        <end position="106"/>
    </location>
</feature>
<feature type="compositionally biased region" description="Low complexity" evidence="1">
    <location>
        <begin position="57"/>
        <end position="68"/>
    </location>
</feature>
<proteinExistence type="predicted"/>
<evidence type="ECO:0000256" key="1">
    <source>
        <dbReference type="SAM" id="MobiDB-lite"/>
    </source>
</evidence>
<reference evidence="2" key="1">
    <citation type="submission" date="2025-08" db="UniProtKB">
        <authorList>
            <consortium name="Ensembl"/>
        </authorList>
    </citation>
    <scope>IDENTIFICATION</scope>
</reference>
<evidence type="ECO:0000313" key="2">
    <source>
        <dbReference type="Ensembl" id="ENSAMXP00005006589.1"/>
    </source>
</evidence>
<feature type="compositionally biased region" description="Low complexity" evidence="1">
    <location>
        <begin position="32"/>
        <end position="46"/>
    </location>
</feature>
<protein>
    <submittedName>
        <fullName evidence="2">Uncharacterized protein</fullName>
    </submittedName>
</protein>
<feature type="compositionally biased region" description="Polar residues" evidence="1">
    <location>
        <begin position="96"/>
        <end position="106"/>
    </location>
</feature>
<accession>A0A8B9H9K2</accession>
<evidence type="ECO:0000313" key="3">
    <source>
        <dbReference type="Proteomes" id="UP000694621"/>
    </source>
</evidence>
<dbReference type="Ensembl" id="ENSAMXT00005007449.1">
    <property type="protein sequence ID" value="ENSAMXP00005006589.1"/>
    <property type="gene ID" value="ENSAMXG00005003921.1"/>
</dbReference>